<dbReference type="GO" id="GO:0010181">
    <property type="term" value="F:FMN binding"/>
    <property type="evidence" value="ECO:0007669"/>
    <property type="project" value="InterPro"/>
</dbReference>
<keyword evidence="7" id="KW-0028">Amino-acid biosynthesis</keyword>
<dbReference type="NCBIfam" id="TIGR02041">
    <property type="entry name" value="CysI"/>
    <property type="match status" value="1"/>
</dbReference>
<dbReference type="GO" id="GO:0000103">
    <property type="term" value="P:sulfate assimilation"/>
    <property type="evidence" value="ECO:0007669"/>
    <property type="project" value="UniProtKB-ARBA"/>
</dbReference>
<dbReference type="Pfam" id="PF01077">
    <property type="entry name" value="NIR_SIR"/>
    <property type="match status" value="1"/>
</dbReference>
<dbReference type="InterPro" id="IPR036136">
    <property type="entry name" value="Nit/Sulf_reduc_fer-like_dom_sf"/>
</dbReference>
<dbReference type="GO" id="GO:0046872">
    <property type="term" value="F:metal ion binding"/>
    <property type="evidence" value="ECO:0007669"/>
    <property type="project" value="UniProtKB-KW"/>
</dbReference>
<dbReference type="GO" id="GO:0019344">
    <property type="term" value="P:cysteine biosynthetic process"/>
    <property type="evidence" value="ECO:0007669"/>
    <property type="project" value="UniProtKB-KW"/>
</dbReference>
<dbReference type="GO" id="GO:0020037">
    <property type="term" value="F:heme binding"/>
    <property type="evidence" value="ECO:0007669"/>
    <property type="project" value="InterPro"/>
</dbReference>
<dbReference type="PRINTS" id="PR00369">
    <property type="entry name" value="FLAVODOXIN"/>
</dbReference>
<dbReference type="Pfam" id="PF03460">
    <property type="entry name" value="NIR_SIR_ferr"/>
    <property type="match status" value="2"/>
</dbReference>
<evidence type="ECO:0000256" key="7">
    <source>
        <dbReference type="ARBA" id="ARBA00022605"/>
    </source>
</evidence>
<dbReference type="Gene3D" id="3.40.50.970">
    <property type="match status" value="1"/>
</dbReference>
<dbReference type="Gene3D" id="3.30.413.10">
    <property type="entry name" value="Sulfite Reductase Hemoprotein, domain 1"/>
    <property type="match status" value="2"/>
</dbReference>
<dbReference type="Proteomes" id="UP001355207">
    <property type="component" value="Chromosome 9"/>
</dbReference>
<comment type="catalytic activity">
    <reaction evidence="15">
        <text>hydrogen sulfide + 3 NADP(+) + 3 H2O = sulfite + 3 NADPH + 4 H(+)</text>
        <dbReference type="Rhea" id="RHEA:13801"/>
        <dbReference type="ChEBI" id="CHEBI:15377"/>
        <dbReference type="ChEBI" id="CHEBI:15378"/>
        <dbReference type="ChEBI" id="CHEBI:17359"/>
        <dbReference type="ChEBI" id="CHEBI:29919"/>
        <dbReference type="ChEBI" id="CHEBI:57783"/>
        <dbReference type="ChEBI" id="CHEBI:58349"/>
        <dbReference type="EC" id="1.8.1.2"/>
    </reaction>
</comment>
<keyword evidence="13" id="KW-0411">Iron-sulfur</keyword>
<dbReference type="InterPro" id="IPR006067">
    <property type="entry name" value="NO2/SO3_Rdtase_4Fe4S_dom"/>
</dbReference>
<dbReference type="PRINTS" id="PR00397">
    <property type="entry name" value="SIROHAEM"/>
</dbReference>
<evidence type="ECO:0000256" key="6">
    <source>
        <dbReference type="ARBA" id="ARBA00022485"/>
    </source>
</evidence>
<dbReference type="FunFam" id="3.40.50.360:FF:000016">
    <property type="entry name" value="Sulfite reductase subunit beta"/>
    <property type="match status" value="1"/>
</dbReference>
<dbReference type="GO" id="GO:0050661">
    <property type="term" value="F:NADP binding"/>
    <property type="evidence" value="ECO:0007669"/>
    <property type="project" value="InterPro"/>
</dbReference>
<evidence type="ECO:0000256" key="4">
    <source>
        <dbReference type="ARBA" id="ARBA00010429"/>
    </source>
</evidence>
<evidence type="ECO:0000256" key="11">
    <source>
        <dbReference type="ARBA" id="ARBA00023002"/>
    </source>
</evidence>
<dbReference type="SUPFAM" id="SSF52218">
    <property type="entry name" value="Flavoproteins"/>
    <property type="match status" value="1"/>
</dbReference>
<evidence type="ECO:0000256" key="1">
    <source>
        <dbReference type="ARBA" id="ARBA00001929"/>
    </source>
</evidence>
<sequence>MSSSIPPAISNLPSTSYHHPIATVPSGSTKLNPYLPIPQASGSTTVLFTNPTFLSSVPSASLKRTVVQVIDAEEVVTPRAARSLSLISRSAQEAYDHSLLALRLAQDEDALVYHFIAAGLDGSVQQVEDAESWLSGALSSPVLANGESNGDVADELLTAYEATCLSLLKLTRRAQPPFGYTKSESSKLIVNFLPHSIEAENVLDVILAIPAPKEKLRSSLSGVQEVVVVEGGNGKFGPGWASVVDALEGAEVNIRSVLVGGNVASSEITSALSASTPIARLGKPASHSIPSSSVAVPSPESKYTDLLTSSPSPLEILNDPSHLAANESTSPLYAFGKAVALRKERARLIELAKKVLKASNTGKDVHEALSAWLLVRDEKDAASAGKKVEEVLGAGNSEDEKEIVQLGSKGHWEKRALWIVISNSWAVDLASSGLHHALASGLDINLLVYETASSPFSPNAPAQPPKERKKDLALYALNMGDVYVASVAIYADYAGVINAMREAENYSGPGLVLAYLPWGDKEDGEAVSKKENAGALERLRETKRAVSGGWWPMFRWNPSLADDKRFTLDSSYIKAALSEFLDRESHLSQLTLAQPAIDSSVTSSVGTDLVAARKEKARKAYDALLNSLDGPGLLVLYASDGGNAEKVAKRLVSRAKMRGVGASLRVLDEIASSIVDSLAEEKNVLILTSTAGQGEAPQNGREFYKALSKLPASDKLAETKVTVFGMGDSHYWPRPEDAGYYNKPAKDIFPRVLGLGCAELCPLGLGDDSDPDGYMTGYKPFEASLWRALGVDNVEVIEEKEETVANEHIKIASDYLRGTILEGLADKSTGAIGPSDAQLTKFHGTYMQDDRDIRESLKAQGLEPAYSFMIRVRLPAGVCTADQWLHMDRISDEHGNGTFKLTTRQTFQFHGIVKSHLKPAMQAINRSLLDTIAACGDVNRNVQCCVNPAFSKTHETVYNFAVGISEHLLPSTNAYHEIWLDKKKVYGDATQNFSADHEPLYGPYYLPRKFKIAVAVPPDNAVDVFTNDVGFIAIVENDTVLGYNVSVGGGMGVTHGNKKTYPRLGDVLGFLSPEDGNKVAESIMLVQRDYGNRQDRKNARLKYTVDRLGVAKFKELVEERWGKKFGEARPYTFSNNLDKYGWAQGHDGKHHFTMFIENGRIEDSSRHQFKSGLQEIAKIHKGNFRLTANQHLILSDVATEDLDEIKRLLSKWGLDNIDHSGVRLSSSACVAFPTCGLAMAESERYLPLLIDKVEKICEEAGVRNDDLVMRMTGCPNGCARPWAAEVAFVGKAPGSYMMMLGGSHDGTRLNKPFIESATEPEILAVLKPMIKRWALERNDGERFGDWTVRAGYIKPTTHGTNFWENGFPDAQQAVQAGQAITA</sequence>
<evidence type="ECO:0000256" key="15">
    <source>
        <dbReference type="ARBA" id="ARBA00052219"/>
    </source>
</evidence>
<dbReference type="InterPro" id="IPR029061">
    <property type="entry name" value="THDP-binding"/>
</dbReference>
<dbReference type="PANTHER" id="PTHR11493">
    <property type="entry name" value="SULFITE REDUCTASE [NADPH] SUBUNIT BETA-RELATED"/>
    <property type="match status" value="1"/>
</dbReference>
<dbReference type="RefSeq" id="XP_066078586.1">
    <property type="nucleotide sequence ID" value="XM_066222489.1"/>
</dbReference>
<proteinExistence type="inferred from homology"/>
<dbReference type="InterPro" id="IPR045854">
    <property type="entry name" value="NO2/SO3_Rdtase_4Fe4S_sf"/>
</dbReference>
<dbReference type="PANTHER" id="PTHR11493:SF47">
    <property type="entry name" value="SULFITE REDUCTASE [NADPH] SUBUNIT BETA"/>
    <property type="match status" value="1"/>
</dbReference>
<comment type="similarity">
    <text evidence="4">Belongs to the nitrite and sulfite reductase 4Fe-4S domain family.</text>
</comment>
<keyword evidence="9" id="KW-0479">Metal-binding</keyword>
<evidence type="ECO:0000256" key="10">
    <source>
        <dbReference type="ARBA" id="ARBA00022857"/>
    </source>
</evidence>
<dbReference type="HAMAP" id="MF_01540">
    <property type="entry name" value="CysI"/>
    <property type="match status" value="1"/>
</dbReference>
<keyword evidence="6" id="KW-0004">4Fe-4S</keyword>
<accession>A0AAX4K3Y6</accession>
<keyword evidence="14" id="KW-0198">Cysteine biosynthesis</keyword>
<dbReference type="InterPro" id="IPR045169">
    <property type="entry name" value="NO2/SO3_Rdtase_4Fe4S_prot"/>
</dbReference>
<dbReference type="NCBIfam" id="NF010029">
    <property type="entry name" value="PRK13504.1"/>
    <property type="match status" value="1"/>
</dbReference>
<dbReference type="PROSITE" id="PS50902">
    <property type="entry name" value="FLAVODOXIN_LIKE"/>
    <property type="match status" value="1"/>
</dbReference>
<comment type="cofactor">
    <cofactor evidence="1">
        <name>siroheme</name>
        <dbReference type="ChEBI" id="CHEBI:60052"/>
    </cofactor>
</comment>
<dbReference type="GeneID" id="91097440"/>
<dbReference type="SUPFAM" id="SSF55124">
    <property type="entry name" value="Nitrite/Sulfite reductase N-terminal domain-like"/>
    <property type="match status" value="2"/>
</dbReference>
<dbReference type="GO" id="GO:0004783">
    <property type="term" value="F:sulfite reductase (NADPH) activity"/>
    <property type="evidence" value="ECO:0007669"/>
    <property type="project" value="UniProtKB-EC"/>
</dbReference>
<evidence type="ECO:0000259" key="16">
    <source>
        <dbReference type="PROSITE" id="PS50902"/>
    </source>
</evidence>
<comment type="pathway">
    <text evidence="3">Sulfur metabolism; hydrogen sulfide biosynthesis; hydrogen sulfide from sulfite (NADPH route): step 1/1.</text>
</comment>
<dbReference type="EMBL" id="CP144106">
    <property type="protein sequence ID" value="WWC91824.1"/>
    <property type="molecule type" value="Genomic_DNA"/>
</dbReference>
<gene>
    <name evidence="17" type="ORF">L201_006771</name>
</gene>
<dbReference type="GO" id="GO:0009337">
    <property type="term" value="C:sulfite reductase complex (NADPH)"/>
    <property type="evidence" value="ECO:0007669"/>
    <property type="project" value="InterPro"/>
</dbReference>
<evidence type="ECO:0000256" key="9">
    <source>
        <dbReference type="ARBA" id="ARBA00022723"/>
    </source>
</evidence>
<evidence type="ECO:0000256" key="12">
    <source>
        <dbReference type="ARBA" id="ARBA00023004"/>
    </source>
</evidence>
<dbReference type="SUPFAM" id="SSF56014">
    <property type="entry name" value="Nitrite and sulphite reductase 4Fe-4S domain-like"/>
    <property type="match status" value="2"/>
</dbReference>
<keyword evidence="10" id="KW-0521">NADP</keyword>
<dbReference type="PROSITE" id="PS00365">
    <property type="entry name" value="NIR_SIR"/>
    <property type="match status" value="1"/>
</dbReference>
<evidence type="ECO:0000256" key="2">
    <source>
        <dbReference type="ARBA" id="ARBA00001966"/>
    </source>
</evidence>
<evidence type="ECO:0000256" key="8">
    <source>
        <dbReference type="ARBA" id="ARBA00022617"/>
    </source>
</evidence>
<dbReference type="EC" id="1.8.1.2" evidence="5"/>
<dbReference type="Pfam" id="PF00258">
    <property type="entry name" value="Flavodoxin_1"/>
    <property type="match status" value="1"/>
</dbReference>
<evidence type="ECO:0000313" key="17">
    <source>
        <dbReference type="EMBL" id="WWC91824.1"/>
    </source>
</evidence>
<keyword evidence="12" id="KW-0408">Iron</keyword>
<dbReference type="FunFam" id="3.30.413.10:FF:000003">
    <property type="entry name" value="Sulfite reductase [NADPH] hemoprotein beta-component"/>
    <property type="match status" value="1"/>
</dbReference>
<dbReference type="GO" id="GO:0050311">
    <property type="term" value="F:sulfite reductase (ferredoxin) activity"/>
    <property type="evidence" value="ECO:0007669"/>
    <property type="project" value="TreeGrafter"/>
</dbReference>
<evidence type="ECO:0000256" key="3">
    <source>
        <dbReference type="ARBA" id="ARBA00004774"/>
    </source>
</evidence>
<dbReference type="InterPro" id="IPR005117">
    <property type="entry name" value="NiRdtase/SiRdtase_haem-b_fer"/>
</dbReference>
<organism evidence="17 18">
    <name type="scientific">Kwoniella dendrophila CBS 6074</name>
    <dbReference type="NCBI Taxonomy" id="1295534"/>
    <lineage>
        <taxon>Eukaryota</taxon>
        <taxon>Fungi</taxon>
        <taxon>Dikarya</taxon>
        <taxon>Basidiomycota</taxon>
        <taxon>Agaricomycotina</taxon>
        <taxon>Tremellomycetes</taxon>
        <taxon>Tremellales</taxon>
        <taxon>Cryptococcaceae</taxon>
        <taxon>Kwoniella</taxon>
    </lineage>
</organism>
<name>A0AAX4K3Y6_9TREE</name>
<dbReference type="SUPFAM" id="SSF52518">
    <property type="entry name" value="Thiamin diphosphate-binding fold (THDP-binding)"/>
    <property type="match status" value="1"/>
</dbReference>
<dbReference type="Gene3D" id="3.40.50.360">
    <property type="match status" value="1"/>
</dbReference>
<keyword evidence="11" id="KW-0560">Oxidoreductase</keyword>
<dbReference type="InterPro" id="IPR008254">
    <property type="entry name" value="Flavodoxin/NO_synth"/>
</dbReference>
<comment type="cofactor">
    <cofactor evidence="2">
        <name>[4Fe-4S] cluster</name>
        <dbReference type="ChEBI" id="CHEBI:49883"/>
    </cofactor>
</comment>
<protein>
    <recommendedName>
        <fullName evidence="5">assimilatory sulfite reductase (NADPH)</fullName>
        <ecNumber evidence="5">1.8.1.2</ecNumber>
    </recommendedName>
</protein>
<evidence type="ECO:0000256" key="13">
    <source>
        <dbReference type="ARBA" id="ARBA00023014"/>
    </source>
</evidence>
<reference evidence="17 18" key="1">
    <citation type="submission" date="2024-01" db="EMBL/GenBank/DDBJ databases">
        <title>Comparative genomics of Cryptococcus and Kwoniella reveals pathogenesis evolution and contrasting modes of karyotype evolution via chromosome fusion or intercentromeric recombination.</title>
        <authorList>
            <person name="Coelho M.A."/>
            <person name="David-Palma M."/>
            <person name="Shea T."/>
            <person name="Bowers K."/>
            <person name="McGinley-Smith S."/>
            <person name="Mohammad A.W."/>
            <person name="Gnirke A."/>
            <person name="Yurkov A.M."/>
            <person name="Nowrousian M."/>
            <person name="Sun S."/>
            <person name="Cuomo C.A."/>
            <person name="Heitman J."/>
        </authorList>
    </citation>
    <scope>NUCLEOTIDE SEQUENCE [LARGE SCALE GENOMIC DNA]</scope>
    <source>
        <strain evidence="17 18">CBS 6074</strain>
    </source>
</reference>
<dbReference type="InterPro" id="IPR029039">
    <property type="entry name" value="Flavoprotein-like_sf"/>
</dbReference>
<dbReference type="InterPro" id="IPR006066">
    <property type="entry name" value="NO2/SO3_Rdtase_FeS/sirohaem_BS"/>
</dbReference>
<keyword evidence="8" id="KW-0349">Heme</keyword>
<evidence type="ECO:0000256" key="5">
    <source>
        <dbReference type="ARBA" id="ARBA00012604"/>
    </source>
</evidence>
<dbReference type="InterPro" id="IPR001094">
    <property type="entry name" value="Flavdoxin-like"/>
</dbReference>
<evidence type="ECO:0000313" key="18">
    <source>
        <dbReference type="Proteomes" id="UP001355207"/>
    </source>
</evidence>
<dbReference type="FunFam" id="3.30.413.10:FF:000004">
    <property type="entry name" value="Sulfite reductase [NADPH] hemoprotein beta-component"/>
    <property type="match status" value="1"/>
</dbReference>
<dbReference type="InterPro" id="IPR011786">
    <property type="entry name" value="CysI"/>
</dbReference>
<feature type="domain" description="Flavodoxin-like" evidence="16">
    <location>
        <begin position="633"/>
        <end position="786"/>
    </location>
</feature>
<keyword evidence="18" id="KW-1185">Reference proteome</keyword>
<evidence type="ECO:0000256" key="14">
    <source>
        <dbReference type="ARBA" id="ARBA00023192"/>
    </source>
</evidence>
<dbReference type="GO" id="GO:0051539">
    <property type="term" value="F:4 iron, 4 sulfur cluster binding"/>
    <property type="evidence" value="ECO:0007669"/>
    <property type="project" value="UniProtKB-KW"/>
</dbReference>